<feature type="region of interest" description="Disordered" evidence="1">
    <location>
        <begin position="14"/>
        <end position="73"/>
    </location>
</feature>
<feature type="compositionally biased region" description="Polar residues" evidence="1">
    <location>
        <begin position="41"/>
        <end position="52"/>
    </location>
</feature>
<sequence>MITPIEREIRRAIEREQSLRRSRGLPNQRTSPEYVEVPSRKSLSMSSTPKWSQNKDREFAGKKMQHEIHEETRREQDLVKIGKIPGFYDKGTVRQIKERKQLFETLQVCPESPLTFSPKSKTPSWSSGSSEDLNLILESQDESGTSTPEHTTYKERKPTTEPLCHAVLFVYPVITVSVSCRTADSGPGVCATAWPE</sequence>
<dbReference type="InterPro" id="IPR042779">
    <property type="entry name" value="MISP/MISP3-like"/>
</dbReference>
<name>A0A3B3UNG8_9TELE</name>
<evidence type="ECO:0000313" key="3">
    <source>
        <dbReference type="Proteomes" id="UP000261500"/>
    </source>
</evidence>
<dbReference type="PANTHER" id="PTHR18839">
    <property type="entry name" value="MITOTIC INTERACTOR AND SUBSTRATE OF PLK1 MISP FAMILY MEMBER"/>
    <property type="match status" value="1"/>
</dbReference>
<dbReference type="Ensembl" id="ENSPLAT00000022481.1">
    <property type="protein sequence ID" value="ENSPLAP00000014242.1"/>
    <property type="gene ID" value="ENSPLAG00000017884.1"/>
</dbReference>
<reference evidence="2" key="1">
    <citation type="submission" date="2025-08" db="UniProtKB">
        <authorList>
            <consortium name="Ensembl"/>
        </authorList>
    </citation>
    <scope>IDENTIFICATION</scope>
</reference>
<dbReference type="Proteomes" id="UP000261500">
    <property type="component" value="Unplaced"/>
</dbReference>
<keyword evidence="3" id="KW-1185">Reference proteome</keyword>
<feature type="compositionally biased region" description="Basic and acidic residues" evidence="1">
    <location>
        <begin position="53"/>
        <end position="73"/>
    </location>
</feature>
<dbReference type="GeneTree" id="ENSGT00940000154739"/>
<evidence type="ECO:0000256" key="1">
    <source>
        <dbReference type="SAM" id="MobiDB-lite"/>
    </source>
</evidence>
<dbReference type="PANTHER" id="PTHR18839:SF0">
    <property type="entry name" value="MITOTIC INTERACTOR AND SUBSTRATE OF PLK1 ISOFORM X1-RELATED"/>
    <property type="match status" value="1"/>
</dbReference>
<proteinExistence type="predicted"/>
<organism evidence="2 3">
    <name type="scientific">Poecilia latipinna</name>
    <name type="common">sailfin molly</name>
    <dbReference type="NCBI Taxonomy" id="48699"/>
    <lineage>
        <taxon>Eukaryota</taxon>
        <taxon>Metazoa</taxon>
        <taxon>Chordata</taxon>
        <taxon>Craniata</taxon>
        <taxon>Vertebrata</taxon>
        <taxon>Euteleostomi</taxon>
        <taxon>Actinopterygii</taxon>
        <taxon>Neopterygii</taxon>
        <taxon>Teleostei</taxon>
        <taxon>Neoteleostei</taxon>
        <taxon>Acanthomorphata</taxon>
        <taxon>Ovalentaria</taxon>
        <taxon>Atherinomorphae</taxon>
        <taxon>Cyprinodontiformes</taxon>
        <taxon>Poeciliidae</taxon>
        <taxon>Poeciliinae</taxon>
        <taxon>Poecilia</taxon>
    </lineage>
</organism>
<dbReference type="AlphaFoldDB" id="A0A3B3UNG8"/>
<evidence type="ECO:0000313" key="2">
    <source>
        <dbReference type="Ensembl" id="ENSPLAP00000014242.1"/>
    </source>
</evidence>
<reference evidence="2" key="2">
    <citation type="submission" date="2025-09" db="UniProtKB">
        <authorList>
            <consortium name="Ensembl"/>
        </authorList>
    </citation>
    <scope>IDENTIFICATION</scope>
</reference>
<protein>
    <recommendedName>
        <fullName evidence="4">A-kinase anchor protein 2 C-terminal domain-containing protein</fullName>
    </recommendedName>
</protein>
<evidence type="ECO:0008006" key="4">
    <source>
        <dbReference type="Google" id="ProtNLM"/>
    </source>
</evidence>
<accession>A0A3B3UNG8</accession>